<dbReference type="GO" id="GO:0019698">
    <property type="term" value="P:D-galacturonate catabolic process"/>
    <property type="evidence" value="ECO:0007669"/>
    <property type="project" value="TreeGrafter"/>
</dbReference>
<dbReference type="InterPro" id="IPR048332">
    <property type="entry name" value="GD_AH_C"/>
</dbReference>
<sequence length="393" mass="41845">MSKYTFQGYRRADGKVGARNLVAVIPSVICANDVGQAICRQVQGTIGYFHHQGCCQLPIDLKRVTDVLSNLGQSPNVGAALIVSLGCEGTDHERMVEEIRACGKPVDIIRIQELGGTSRAIQAGIDAAQRMVMEISSCQREEVDASEIMMSIKCGASDATSGLASNAVIGYVADKLVDLGGTVIFGETTEFIGGEHILANRAVGGPDGPVGQKIFDIVNRMEERAKSVGEDMRGGQPTPGNIAGGLSSIEEKSLGAIVKSGHRPIQGVLEYCDRADGLKGLWIKDAPGREPEILTGMACTGAQVMMFSTGRGAPQGFPSMPVIKICGNPNTYERMQHDMDLNAGRILLGQSHIEEIGEEAFKLLLEVLSGRMTKNEALGYFGSMDIFCVGPVI</sequence>
<dbReference type="PANTHER" id="PTHR30536:SF5">
    <property type="entry name" value="ALTRONATE DEHYDRATASE"/>
    <property type="match status" value="1"/>
</dbReference>
<dbReference type="EMBL" id="CP029462">
    <property type="protein sequence ID" value="AXL20983.1"/>
    <property type="molecule type" value="Genomic_DNA"/>
</dbReference>
<evidence type="ECO:0000256" key="1">
    <source>
        <dbReference type="ARBA" id="ARBA00010986"/>
    </source>
</evidence>
<dbReference type="RefSeq" id="WP_087478197.1">
    <property type="nucleotide sequence ID" value="NZ_CALYAU010000023.1"/>
</dbReference>
<protein>
    <submittedName>
        <fullName evidence="5">Galactonate dehydratase</fullName>
    </submittedName>
</protein>
<dbReference type="InterPro" id="IPR052172">
    <property type="entry name" value="UxaA_altronate/galactarate_dh"/>
</dbReference>
<evidence type="ECO:0000259" key="3">
    <source>
        <dbReference type="Pfam" id="PF04295"/>
    </source>
</evidence>
<proteinExistence type="inferred from homology"/>
<dbReference type="KEGG" id="meg:DKB62_05055"/>
<dbReference type="GO" id="GO:0016829">
    <property type="term" value="F:lyase activity"/>
    <property type="evidence" value="ECO:0007669"/>
    <property type="project" value="UniProtKB-KW"/>
</dbReference>
<feature type="domain" description="D-galactarate/Altronate dehydratase second" evidence="3">
    <location>
        <begin position="8"/>
        <end position="135"/>
    </location>
</feature>
<feature type="domain" description="D-galactarate/Altronate dehydratase C-terminal" evidence="4">
    <location>
        <begin position="145"/>
        <end position="380"/>
    </location>
</feature>
<name>A0A346AYP0_9FIRM</name>
<evidence type="ECO:0000256" key="2">
    <source>
        <dbReference type="ARBA" id="ARBA00023239"/>
    </source>
</evidence>
<keyword evidence="6" id="KW-1185">Reference proteome</keyword>
<evidence type="ECO:0000313" key="5">
    <source>
        <dbReference type="EMBL" id="AXL20983.1"/>
    </source>
</evidence>
<dbReference type="AlphaFoldDB" id="A0A346AYP0"/>
<dbReference type="Pfam" id="PF20629">
    <property type="entry name" value="GD_AH_C"/>
    <property type="match status" value="1"/>
</dbReference>
<dbReference type="Pfam" id="PF04295">
    <property type="entry name" value="GD_AH_second"/>
    <property type="match status" value="1"/>
</dbReference>
<comment type="similarity">
    <text evidence="1">Belongs to the UxaA family.</text>
</comment>
<dbReference type="InterPro" id="IPR007392">
    <property type="entry name" value="GD_AH_second"/>
</dbReference>
<evidence type="ECO:0000259" key="4">
    <source>
        <dbReference type="Pfam" id="PF20629"/>
    </source>
</evidence>
<keyword evidence="2" id="KW-0456">Lyase</keyword>
<organism evidence="5 6">
    <name type="scientific">Megasphaera stantonii</name>
    <dbReference type="NCBI Taxonomy" id="2144175"/>
    <lineage>
        <taxon>Bacteria</taxon>
        <taxon>Bacillati</taxon>
        <taxon>Bacillota</taxon>
        <taxon>Negativicutes</taxon>
        <taxon>Veillonellales</taxon>
        <taxon>Veillonellaceae</taxon>
        <taxon>Megasphaera</taxon>
    </lineage>
</organism>
<gene>
    <name evidence="5" type="ORF">DKB62_05055</name>
</gene>
<accession>A0A346AYP0</accession>
<reference evidence="5 6" key="1">
    <citation type="submission" date="2018-05" db="EMBL/GenBank/DDBJ databases">
        <title>Complete genome sequence of Megasphaera sp. AJH120T, isolated from the ceca of a chicken.</title>
        <authorList>
            <person name="Maki J."/>
            <person name="Looft T."/>
        </authorList>
    </citation>
    <scope>NUCLEOTIDE SEQUENCE [LARGE SCALE GENOMIC DNA]</scope>
    <source>
        <strain evidence="5 6">AJH120</strain>
    </source>
</reference>
<evidence type="ECO:0000313" key="6">
    <source>
        <dbReference type="Proteomes" id="UP000254337"/>
    </source>
</evidence>
<dbReference type="OrthoDB" id="9804574at2"/>
<dbReference type="PANTHER" id="PTHR30536">
    <property type="entry name" value="ALTRONATE/GALACTARATE DEHYDRATASE"/>
    <property type="match status" value="1"/>
</dbReference>
<dbReference type="Proteomes" id="UP000254337">
    <property type="component" value="Chromosome"/>
</dbReference>